<evidence type="ECO:0000256" key="11">
    <source>
        <dbReference type="ARBA" id="ARBA00023303"/>
    </source>
</evidence>
<keyword evidence="10 12" id="KW-0739">Sodium transport</keyword>
<evidence type="ECO:0000256" key="1">
    <source>
        <dbReference type="ARBA" id="ARBA00004141"/>
    </source>
</evidence>
<feature type="transmembrane region" description="Helical" evidence="13">
    <location>
        <begin position="49"/>
        <end position="70"/>
    </location>
</feature>
<dbReference type="Gene3D" id="2.60.470.10">
    <property type="entry name" value="Acid-sensing ion channels like domains"/>
    <property type="match status" value="1"/>
</dbReference>
<accession>A0ABP1PPZ7</accession>
<evidence type="ECO:0000313" key="15">
    <source>
        <dbReference type="Proteomes" id="UP001642540"/>
    </source>
</evidence>
<evidence type="ECO:0008006" key="16">
    <source>
        <dbReference type="Google" id="ProtNLM"/>
    </source>
</evidence>
<evidence type="ECO:0000256" key="9">
    <source>
        <dbReference type="ARBA" id="ARBA00023136"/>
    </source>
</evidence>
<keyword evidence="9 13" id="KW-0472">Membrane</keyword>
<proteinExistence type="inferred from homology"/>
<comment type="caution">
    <text evidence="14">The sequence shown here is derived from an EMBL/GenBank/DDBJ whole genome shotgun (WGS) entry which is preliminary data.</text>
</comment>
<dbReference type="Proteomes" id="UP001642540">
    <property type="component" value="Unassembled WGS sequence"/>
</dbReference>
<keyword evidence="3 12" id="KW-0813">Transport</keyword>
<dbReference type="InterPro" id="IPR001873">
    <property type="entry name" value="ENaC"/>
</dbReference>
<keyword evidence="6 13" id="KW-1133">Transmembrane helix</keyword>
<dbReference type="Gene3D" id="1.10.287.770">
    <property type="entry name" value="YojJ-like"/>
    <property type="match status" value="1"/>
</dbReference>
<sequence length="680" mass="78164">MAEDKDEESFECCPHNRRLEGFLGQVVRESNLHGVKYLATPNLHITERIYWITAVLVCFGYSIYLVSGVVQKYFENPVIISFQPQETNIGQIPFPAITICNVNLMDGPSIWGVYNDVLKTLEQAKARNVTEDELNSMSDLKSGILFLDHVTHICLSAKSFRRHMNESLFDAQGNPDVVTSTDKQLQEIKDNLFNILYQTEGVNNMNSAFFKNVWVKGKVTFLRQSKIISIMVYEAFEFVQMAPSCEDMILKCMWARKPLNCTDIFFEIRTRHGSCCVFNMMPKYILRNMPENDKQAEREKRRLPKAAIDEWKEFDLSKMVLQEHETSDRNYPRHQKAGGKPYGLSIMINPQLGMYSTCNTNDGWGFKMVAHSPISYPDIMYFGKAIPPNSEVFAHIEPQLTLGNDDLYSVNINKRGCYLAKDKEAELPNYKYYSSDNCMEECIAQLTYRNCSCVRYFMPRNDTQKLCEAKKRPCAEKVKNNAAGKSGACSHCWPSCTEIKYKVQMSQFPLRRNESNILYYNTSTELNKVAHNYSIIHIYLGADSLYAKERKSLFDLSSLIGNAGGLLGLTLGFSVISLVELIYFFTLRAWFQYQSSKKDDEDSQNDERNVTEQEKVCRKLATSHHHLSSTTSSNEYYSWAVRNRFGVQNSDKIAVIPTVEQSEKHLPNFQILTSQIKYPY</sequence>
<comment type="subcellular location">
    <subcellularLocation>
        <location evidence="1">Membrane</location>
        <topology evidence="1">Multi-pass membrane protein</topology>
    </subcellularLocation>
</comment>
<dbReference type="EMBL" id="CAXLJM020000007">
    <property type="protein sequence ID" value="CAL8073005.1"/>
    <property type="molecule type" value="Genomic_DNA"/>
</dbReference>
<evidence type="ECO:0000256" key="3">
    <source>
        <dbReference type="ARBA" id="ARBA00022448"/>
    </source>
</evidence>
<evidence type="ECO:0000313" key="14">
    <source>
        <dbReference type="EMBL" id="CAL8073005.1"/>
    </source>
</evidence>
<protein>
    <recommendedName>
        <fullName evidence="16">Pickpocket protein 28</fullName>
    </recommendedName>
</protein>
<name>A0ABP1PPZ7_9HEXA</name>
<evidence type="ECO:0000256" key="6">
    <source>
        <dbReference type="ARBA" id="ARBA00022989"/>
    </source>
</evidence>
<keyword evidence="4 12" id="KW-0894">Sodium channel</keyword>
<dbReference type="PRINTS" id="PR01078">
    <property type="entry name" value="AMINACHANNEL"/>
</dbReference>
<keyword evidence="7" id="KW-0915">Sodium</keyword>
<keyword evidence="5 12" id="KW-0812">Transmembrane</keyword>
<feature type="transmembrane region" description="Helical" evidence="13">
    <location>
        <begin position="566"/>
        <end position="587"/>
    </location>
</feature>
<keyword evidence="11 12" id="KW-0407">Ion channel</keyword>
<gene>
    <name evidence="14" type="ORF">ODALV1_LOCUS2438</name>
</gene>
<reference evidence="14 15" key="1">
    <citation type="submission" date="2024-08" db="EMBL/GenBank/DDBJ databases">
        <authorList>
            <person name="Cucini C."/>
            <person name="Frati F."/>
        </authorList>
    </citation>
    <scope>NUCLEOTIDE SEQUENCE [LARGE SCALE GENOMIC DNA]</scope>
</reference>
<evidence type="ECO:0000256" key="10">
    <source>
        <dbReference type="ARBA" id="ARBA00023201"/>
    </source>
</evidence>
<comment type="similarity">
    <text evidence="2 12">Belongs to the amiloride-sensitive sodium channel (TC 1.A.6) family.</text>
</comment>
<evidence type="ECO:0000256" key="8">
    <source>
        <dbReference type="ARBA" id="ARBA00023065"/>
    </source>
</evidence>
<evidence type="ECO:0000256" key="7">
    <source>
        <dbReference type="ARBA" id="ARBA00023053"/>
    </source>
</evidence>
<dbReference type="Pfam" id="PF00858">
    <property type="entry name" value="ASC"/>
    <property type="match status" value="1"/>
</dbReference>
<evidence type="ECO:0000256" key="4">
    <source>
        <dbReference type="ARBA" id="ARBA00022461"/>
    </source>
</evidence>
<dbReference type="PANTHER" id="PTHR11690">
    <property type="entry name" value="AMILORIDE-SENSITIVE SODIUM CHANNEL-RELATED"/>
    <property type="match status" value="1"/>
</dbReference>
<evidence type="ECO:0000256" key="5">
    <source>
        <dbReference type="ARBA" id="ARBA00022692"/>
    </source>
</evidence>
<evidence type="ECO:0000256" key="2">
    <source>
        <dbReference type="ARBA" id="ARBA00007193"/>
    </source>
</evidence>
<evidence type="ECO:0000256" key="13">
    <source>
        <dbReference type="SAM" id="Phobius"/>
    </source>
</evidence>
<dbReference type="PANTHER" id="PTHR11690:SF243">
    <property type="entry name" value="PICKPOCKET 12-RELATED"/>
    <property type="match status" value="1"/>
</dbReference>
<keyword evidence="8 12" id="KW-0406">Ion transport</keyword>
<evidence type="ECO:0000256" key="12">
    <source>
        <dbReference type="RuleBase" id="RU000679"/>
    </source>
</evidence>
<organism evidence="14 15">
    <name type="scientific">Orchesella dallaii</name>
    <dbReference type="NCBI Taxonomy" id="48710"/>
    <lineage>
        <taxon>Eukaryota</taxon>
        <taxon>Metazoa</taxon>
        <taxon>Ecdysozoa</taxon>
        <taxon>Arthropoda</taxon>
        <taxon>Hexapoda</taxon>
        <taxon>Collembola</taxon>
        <taxon>Entomobryomorpha</taxon>
        <taxon>Entomobryoidea</taxon>
        <taxon>Orchesellidae</taxon>
        <taxon>Orchesellinae</taxon>
        <taxon>Orchesella</taxon>
    </lineage>
</organism>
<keyword evidence="15" id="KW-1185">Reference proteome</keyword>